<keyword evidence="1" id="KW-0479">Metal-binding</keyword>
<dbReference type="PANTHER" id="PTHR33542">
    <property type="entry name" value="SIROHYDROCHLORIN FERROCHELATASE, CHLOROPLASTIC"/>
    <property type="match status" value="1"/>
</dbReference>
<dbReference type="GO" id="GO:0046872">
    <property type="term" value="F:metal ion binding"/>
    <property type="evidence" value="ECO:0007669"/>
    <property type="project" value="UniProtKB-KW"/>
</dbReference>
<dbReference type="SUPFAM" id="SSF53800">
    <property type="entry name" value="Chelatase"/>
    <property type="match status" value="1"/>
</dbReference>
<reference evidence="4" key="1">
    <citation type="submission" date="2014-03" db="EMBL/GenBank/DDBJ databases">
        <authorList>
            <person name="Urmite Genomes U."/>
        </authorList>
    </citation>
    <scope>NUCLEOTIDE SEQUENCE [LARGE SCALE GENOMIC DNA]</scope>
    <source>
        <strain evidence="4">HD-03</strain>
    </source>
</reference>
<dbReference type="Proteomes" id="UP000028868">
    <property type="component" value="Unassembled WGS sequence"/>
</dbReference>
<reference evidence="3 4" key="2">
    <citation type="submission" date="2014-05" db="EMBL/GenBank/DDBJ databases">
        <title>Draft genome sequence of Halobacillus karajensis HK-03.</title>
        <authorList>
            <person name="Khelaifia S."/>
            <person name="Croce O."/>
            <person name="Lagier J.C."/>
            <person name="Raoult D."/>
        </authorList>
    </citation>
    <scope>NUCLEOTIDE SEQUENCE [LARGE SCALE GENOMIC DNA]</scope>
    <source>
        <strain evidence="3 4">HD-03</strain>
    </source>
</reference>
<dbReference type="EMBL" id="CCDI010000001">
    <property type="protein sequence ID" value="CDQ22247.1"/>
    <property type="molecule type" value="Genomic_DNA"/>
</dbReference>
<dbReference type="PANTHER" id="PTHR33542:SF3">
    <property type="entry name" value="SIROHYDROCHLORIN FERROCHELATASE, CHLOROPLASTIC"/>
    <property type="match status" value="1"/>
</dbReference>
<dbReference type="CDD" id="cd03414">
    <property type="entry name" value="CbiX_SirB_C"/>
    <property type="match status" value="1"/>
</dbReference>
<dbReference type="AlphaFoldDB" id="A0A024P3P1"/>
<evidence type="ECO:0000256" key="2">
    <source>
        <dbReference type="ARBA" id="ARBA00023239"/>
    </source>
</evidence>
<evidence type="ECO:0000313" key="3">
    <source>
        <dbReference type="EMBL" id="CDQ22247.1"/>
    </source>
</evidence>
<dbReference type="CDD" id="cd03416">
    <property type="entry name" value="CbiX_SirB_N"/>
    <property type="match status" value="1"/>
</dbReference>
<evidence type="ECO:0000313" key="4">
    <source>
        <dbReference type="Proteomes" id="UP000028868"/>
    </source>
</evidence>
<gene>
    <name evidence="3" type="primary">sirB_1</name>
    <name evidence="3" type="ORF">BN983_00450</name>
</gene>
<keyword evidence="4" id="KW-1185">Reference proteome</keyword>
<dbReference type="Pfam" id="PF01903">
    <property type="entry name" value="CbiX"/>
    <property type="match status" value="2"/>
</dbReference>
<dbReference type="InterPro" id="IPR050963">
    <property type="entry name" value="Sirohydro_Cobaltochel/CbiX"/>
</dbReference>
<keyword evidence="2" id="KW-0456">Lyase</keyword>
<organism evidence="3 4">
    <name type="scientific">Halobacillus karajensis</name>
    <dbReference type="NCBI Taxonomy" id="195088"/>
    <lineage>
        <taxon>Bacteria</taxon>
        <taxon>Bacillati</taxon>
        <taxon>Bacillota</taxon>
        <taxon>Bacilli</taxon>
        <taxon>Bacillales</taxon>
        <taxon>Bacillaceae</taxon>
        <taxon>Halobacillus</taxon>
    </lineage>
</organism>
<dbReference type="InterPro" id="IPR002762">
    <property type="entry name" value="CbiX-like"/>
</dbReference>
<accession>A0A024P3P1</accession>
<name>A0A024P3P1_9BACI</name>
<dbReference type="GO" id="GO:0016829">
    <property type="term" value="F:lyase activity"/>
    <property type="evidence" value="ECO:0007669"/>
    <property type="project" value="UniProtKB-KW"/>
</dbReference>
<dbReference type="RefSeq" id="WP_035505420.1">
    <property type="nucleotide sequence ID" value="NZ_CCDH010000002.1"/>
</dbReference>
<protein>
    <submittedName>
        <fullName evidence="3">Sirohydrochlorin ferrochelatase</fullName>
    </submittedName>
</protein>
<comment type="caution">
    <text evidence="3">The sequence shown here is derived from an EMBL/GenBank/DDBJ whole genome shotgun (WGS) entry which is preliminary data.</text>
</comment>
<proteinExistence type="predicted"/>
<evidence type="ECO:0000256" key="1">
    <source>
        <dbReference type="ARBA" id="ARBA00022723"/>
    </source>
</evidence>
<dbReference type="Gene3D" id="3.40.50.1400">
    <property type="match status" value="2"/>
</dbReference>
<sequence>MEAVLYISHGSRWKETESEAVQFLTNVQKNVFIETYEICFLELADPDVLEGIHRLVQKGATKIVILPVLLLSAGHYYQDIPEEIHKAKEKYPHVSFTYGQPLGIQDRIVDVLVDRIDAIPQELDETVNIILVGRGSRHPDTKKSIESIAALLKEKLHFKKIETSYLAAISPRFQDALEKSLKINEKTLVVPYLLFTGVLYESMKTVVQEACSQGNNVYLTSYLKDHPNMIHAVADRVLEGIRKASYLEGVD</sequence>